<feature type="compositionally biased region" description="Polar residues" evidence="1">
    <location>
        <begin position="500"/>
        <end position="510"/>
    </location>
</feature>
<dbReference type="PANTHER" id="PTHR33472:SF24">
    <property type="entry name" value="VEGETATIVE CELL WALL PROTEIN GP1-LIKE"/>
    <property type="match status" value="1"/>
</dbReference>
<reference evidence="2" key="1">
    <citation type="journal article" date="2025" name="Foods">
        <title>Unveiling the Microbial Signatures of Arabica Coffee Cherries: Insights into Ripeness Specific Diversity, Functional Traits, and Implications for Quality and Safety.</title>
        <authorList>
            <consortium name="RefSeq"/>
            <person name="Tenea G.N."/>
            <person name="Cifuentes V."/>
            <person name="Reyes P."/>
            <person name="Cevallos-Vallejos M."/>
        </authorList>
    </citation>
    <scope>NUCLEOTIDE SEQUENCE [LARGE SCALE GENOMIC DNA]</scope>
</reference>
<evidence type="ECO:0000313" key="3">
    <source>
        <dbReference type="RefSeq" id="XP_027090022.1"/>
    </source>
</evidence>
<keyword evidence="2" id="KW-1185">Reference proteome</keyword>
<dbReference type="Proteomes" id="UP001652660">
    <property type="component" value="Chromosome 10e"/>
</dbReference>
<feature type="compositionally biased region" description="Polar residues" evidence="1">
    <location>
        <begin position="382"/>
        <end position="403"/>
    </location>
</feature>
<feature type="compositionally biased region" description="Polar residues" evidence="1">
    <location>
        <begin position="176"/>
        <end position="211"/>
    </location>
</feature>
<proteinExistence type="predicted"/>
<dbReference type="OrthoDB" id="1709592at2759"/>
<feature type="compositionally biased region" description="Basic and acidic residues" evidence="1">
    <location>
        <begin position="408"/>
        <end position="423"/>
    </location>
</feature>
<feature type="compositionally biased region" description="Pro residues" evidence="1">
    <location>
        <begin position="156"/>
        <end position="169"/>
    </location>
</feature>
<gene>
    <name evidence="3" type="primary">LOC113711080</name>
</gene>
<feature type="compositionally biased region" description="Polar residues" evidence="1">
    <location>
        <begin position="297"/>
        <end position="317"/>
    </location>
</feature>
<sequence>MADQRPAFRFRLPWLPAAPPPRPTFPPRPPAQPTPATTPSQTMPQTTATPAPPQPSVTATPPPTMPQTAATTEAPPQPSVTITPPPTTPQTAATTEAPPQPSISTTAPPAMPQTAETQIPSQPSTTTTPAPTTQTAERATVTQPTITTRPTQTPTPQAPERPPYRPPAVAPAQGPHLQSQTSRTESQPSSPSPAITQPRVPSQPASLSRVDTQSRAPSQPSAPPHAAPQQEAVSLPSSPSRRSTELPSTPQTATQPRSPSLAPIQAGQTSPPPPPSSTTAQRQPTTAAATQLASPLKTEQSPTQKNSQSSASSTEGFSPSDKQEPKSAVSESLPLEFQPKTAVPADNIHDSQDRAPIKTIVQPNEMTQRPLKESGKIAADVFTTTKGPETPVVTQKSTSSTVNGEPESFSKDMKPEEPKEVKEVMQDIKDKAHDRARHIGSDLKVEQGQTVQTKDLSTIPFQSEQAQKTIARKEMTATSASNGKENKIPTAHPRNKTMLADSQQKQSNSSGDHRSLHKEIRDDISKLVNKMAIGDSKHSIDDRPVSVITLAGENRGASMHVGFDTSKKEGSIHIRRGYKIKPDDSTEATTDGEESFNRQSDNSNAKEDQASEAYVNSNAQGINNSILFNTSITEGNPGVHLIHSHCPTELKKLSQKPELIETRKAEFNMTPSQKLTQEPTVRRRCLRGLFLESSDSDLDAAKPRRHGCRVGCKEKSKENNIDAH</sequence>
<feature type="compositionally biased region" description="Low complexity" evidence="1">
    <location>
        <begin position="277"/>
        <end position="295"/>
    </location>
</feature>
<feature type="compositionally biased region" description="Pro residues" evidence="1">
    <location>
        <begin position="16"/>
        <end position="33"/>
    </location>
</feature>
<feature type="compositionally biased region" description="Polar residues" evidence="1">
    <location>
        <begin position="235"/>
        <end position="258"/>
    </location>
</feature>
<accession>A0A6P6UJU0</accession>
<dbReference type="RefSeq" id="XP_027090022.1">
    <property type="nucleotide sequence ID" value="XM_027234221.2"/>
</dbReference>
<feature type="compositionally biased region" description="Polar residues" evidence="1">
    <location>
        <begin position="447"/>
        <end position="468"/>
    </location>
</feature>
<feature type="compositionally biased region" description="Pro residues" evidence="1">
    <location>
        <begin position="75"/>
        <end position="88"/>
    </location>
</feature>
<name>A0A6P6UJU0_COFAR</name>
<feature type="region of interest" description="Disordered" evidence="1">
    <location>
        <begin position="440"/>
        <end position="517"/>
    </location>
</feature>
<organism evidence="2 3">
    <name type="scientific">Coffea arabica</name>
    <name type="common">Arabian coffee</name>
    <dbReference type="NCBI Taxonomy" id="13443"/>
    <lineage>
        <taxon>Eukaryota</taxon>
        <taxon>Viridiplantae</taxon>
        <taxon>Streptophyta</taxon>
        <taxon>Embryophyta</taxon>
        <taxon>Tracheophyta</taxon>
        <taxon>Spermatophyta</taxon>
        <taxon>Magnoliopsida</taxon>
        <taxon>eudicotyledons</taxon>
        <taxon>Gunneridae</taxon>
        <taxon>Pentapetalae</taxon>
        <taxon>asterids</taxon>
        <taxon>lamiids</taxon>
        <taxon>Gentianales</taxon>
        <taxon>Rubiaceae</taxon>
        <taxon>Ixoroideae</taxon>
        <taxon>Gardenieae complex</taxon>
        <taxon>Bertiereae - Coffeeae clade</taxon>
        <taxon>Coffeeae</taxon>
        <taxon>Coffea</taxon>
    </lineage>
</organism>
<protein>
    <submittedName>
        <fullName evidence="3">Uncharacterized protein</fullName>
    </submittedName>
</protein>
<reference evidence="3" key="2">
    <citation type="submission" date="2025-08" db="UniProtKB">
        <authorList>
            <consortium name="RefSeq"/>
        </authorList>
    </citation>
    <scope>IDENTIFICATION</scope>
    <source>
        <tissue evidence="3">Leaves</tissue>
    </source>
</reference>
<feature type="compositionally biased region" description="Low complexity" evidence="1">
    <location>
        <begin position="120"/>
        <end position="155"/>
    </location>
</feature>
<dbReference type="AlphaFoldDB" id="A0A6P6UJU0"/>
<dbReference type="PANTHER" id="PTHR33472">
    <property type="entry name" value="OS01G0106600 PROTEIN"/>
    <property type="match status" value="1"/>
</dbReference>
<feature type="compositionally biased region" description="Pro residues" evidence="1">
    <location>
        <begin position="50"/>
        <end position="65"/>
    </location>
</feature>
<feature type="region of interest" description="Disordered" evidence="1">
    <location>
        <begin position="1"/>
        <end position="423"/>
    </location>
</feature>
<feature type="compositionally biased region" description="Low complexity" evidence="1">
    <location>
        <begin position="34"/>
        <end position="49"/>
    </location>
</feature>
<feature type="region of interest" description="Disordered" evidence="1">
    <location>
        <begin position="574"/>
        <end position="611"/>
    </location>
</feature>
<evidence type="ECO:0000313" key="2">
    <source>
        <dbReference type="Proteomes" id="UP001652660"/>
    </source>
</evidence>
<evidence type="ECO:0000256" key="1">
    <source>
        <dbReference type="SAM" id="MobiDB-lite"/>
    </source>
</evidence>
<dbReference type="GeneID" id="113711080"/>
<feature type="compositionally biased region" description="Basic and acidic residues" evidence="1">
    <location>
        <begin position="347"/>
        <end position="356"/>
    </location>
</feature>